<comment type="catalytic activity">
    <reaction evidence="1">
        <text>S-ubiquitinyl-[E2 ubiquitin-conjugating enzyme]-L-cysteine + [acceptor protein]-L-lysine = [E2 ubiquitin-conjugating enzyme]-L-cysteine + N(6)-ubiquitinyl-[acceptor protein]-L-lysine.</text>
        <dbReference type="EC" id="2.3.2.27"/>
    </reaction>
</comment>
<dbReference type="InterPro" id="IPR001841">
    <property type="entry name" value="Znf_RING"/>
</dbReference>
<evidence type="ECO:0000259" key="7">
    <source>
        <dbReference type="PROSITE" id="PS50089"/>
    </source>
</evidence>
<keyword evidence="4 6" id="KW-0863">Zinc-finger</keyword>
<protein>
    <recommendedName>
        <fullName evidence="2">RING-type E3 ubiquitin transferase</fullName>
        <ecNumber evidence="2">2.3.2.27</ecNumber>
    </recommendedName>
</protein>
<sequence>MESNSPYLDANIFVRALPQNQVAPEELIQPPPDESSTSNTLWIKITAKLTCKVVDGEEEEEEGETLGIDTERRSRTIKFWKLFSMPLDTLIGRGIEACDAMIEMLSAVHIPYWDNAVCRILDWARRVVNERQLGHRDDDDDDDDYRTARDLRIEVYVDADVDELPEPSEGDNYVILTDDDSEAESDSFDSYVIYFEPASDESIEGLEKVRVPVEKAVNCLVCLDDVVVGSEAIRLPCSHLYHGDCIVKWLQTSRFCPLCRFELP</sequence>
<reference evidence="8" key="1">
    <citation type="submission" date="2023-07" db="EMBL/GenBank/DDBJ databases">
        <title>draft genome sequence of fig (Ficus carica).</title>
        <authorList>
            <person name="Takahashi T."/>
            <person name="Nishimura K."/>
        </authorList>
    </citation>
    <scope>NUCLEOTIDE SEQUENCE</scope>
</reference>
<evidence type="ECO:0000256" key="5">
    <source>
        <dbReference type="ARBA" id="ARBA00022833"/>
    </source>
</evidence>
<dbReference type="Gene3D" id="3.30.40.10">
    <property type="entry name" value="Zinc/RING finger domain, C3HC4 (zinc finger)"/>
    <property type="match status" value="1"/>
</dbReference>
<evidence type="ECO:0000313" key="9">
    <source>
        <dbReference type="Proteomes" id="UP001187192"/>
    </source>
</evidence>
<dbReference type="GO" id="GO:0005737">
    <property type="term" value="C:cytoplasm"/>
    <property type="evidence" value="ECO:0007669"/>
    <property type="project" value="TreeGrafter"/>
</dbReference>
<dbReference type="GO" id="GO:0016567">
    <property type="term" value="P:protein ubiquitination"/>
    <property type="evidence" value="ECO:0007669"/>
    <property type="project" value="TreeGrafter"/>
</dbReference>
<keyword evidence="3" id="KW-0479">Metal-binding</keyword>
<evidence type="ECO:0000313" key="8">
    <source>
        <dbReference type="EMBL" id="GMN45669.1"/>
    </source>
</evidence>
<evidence type="ECO:0000256" key="4">
    <source>
        <dbReference type="ARBA" id="ARBA00022771"/>
    </source>
</evidence>
<name>A0AA88DIJ0_FICCA</name>
<dbReference type="PROSITE" id="PS50089">
    <property type="entry name" value="ZF_RING_2"/>
    <property type="match status" value="1"/>
</dbReference>
<dbReference type="EMBL" id="BTGU01000021">
    <property type="protein sequence ID" value="GMN45669.1"/>
    <property type="molecule type" value="Genomic_DNA"/>
</dbReference>
<dbReference type="GO" id="GO:0061630">
    <property type="term" value="F:ubiquitin protein ligase activity"/>
    <property type="evidence" value="ECO:0007669"/>
    <property type="project" value="UniProtKB-EC"/>
</dbReference>
<dbReference type="SUPFAM" id="SSF57850">
    <property type="entry name" value="RING/U-box"/>
    <property type="match status" value="1"/>
</dbReference>
<dbReference type="GO" id="GO:0008270">
    <property type="term" value="F:zinc ion binding"/>
    <property type="evidence" value="ECO:0007669"/>
    <property type="project" value="UniProtKB-KW"/>
</dbReference>
<dbReference type="Pfam" id="PF13639">
    <property type="entry name" value="zf-RING_2"/>
    <property type="match status" value="1"/>
</dbReference>
<dbReference type="Proteomes" id="UP001187192">
    <property type="component" value="Unassembled WGS sequence"/>
</dbReference>
<evidence type="ECO:0000256" key="6">
    <source>
        <dbReference type="PROSITE-ProRule" id="PRU00175"/>
    </source>
</evidence>
<dbReference type="EC" id="2.3.2.27" evidence="2"/>
<dbReference type="PANTHER" id="PTHR15710:SF243">
    <property type="entry name" value="E3 UBIQUITIN-PROTEIN LIGASE PRAJA-2 ISOFORM X1"/>
    <property type="match status" value="1"/>
</dbReference>
<keyword evidence="9" id="KW-1185">Reference proteome</keyword>
<evidence type="ECO:0000256" key="2">
    <source>
        <dbReference type="ARBA" id="ARBA00012483"/>
    </source>
</evidence>
<comment type="caution">
    <text evidence="8">The sequence shown here is derived from an EMBL/GenBank/DDBJ whole genome shotgun (WGS) entry which is preliminary data.</text>
</comment>
<dbReference type="InterPro" id="IPR013083">
    <property type="entry name" value="Znf_RING/FYVE/PHD"/>
</dbReference>
<dbReference type="SMART" id="SM00184">
    <property type="entry name" value="RING"/>
    <property type="match status" value="1"/>
</dbReference>
<keyword evidence="5" id="KW-0862">Zinc</keyword>
<dbReference type="AlphaFoldDB" id="A0AA88DIJ0"/>
<feature type="domain" description="RING-type" evidence="7">
    <location>
        <begin position="219"/>
        <end position="260"/>
    </location>
</feature>
<dbReference type="CDD" id="cd16454">
    <property type="entry name" value="RING-H2_PA-TM-RING"/>
    <property type="match status" value="1"/>
</dbReference>
<dbReference type="Gramene" id="FCD_00018222-RA">
    <property type="protein sequence ID" value="FCD_00018222-RA:cds"/>
    <property type="gene ID" value="FCD_00018222"/>
</dbReference>
<dbReference type="PANTHER" id="PTHR15710">
    <property type="entry name" value="E3 UBIQUITIN-PROTEIN LIGASE PRAJA"/>
    <property type="match status" value="1"/>
</dbReference>
<proteinExistence type="predicted"/>
<evidence type="ECO:0000256" key="1">
    <source>
        <dbReference type="ARBA" id="ARBA00000900"/>
    </source>
</evidence>
<organism evidence="8 9">
    <name type="scientific">Ficus carica</name>
    <name type="common">Common fig</name>
    <dbReference type="NCBI Taxonomy" id="3494"/>
    <lineage>
        <taxon>Eukaryota</taxon>
        <taxon>Viridiplantae</taxon>
        <taxon>Streptophyta</taxon>
        <taxon>Embryophyta</taxon>
        <taxon>Tracheophyta</taxon>
        <taxon>Spermatophyta</taxon>
        <taxon>Magnoliopsida</taxon>
        <taxon>eudicotyledons</taxon>
        <taxon>Gunneridae</taxon>
        <taxon>Pentapetalae</taxon>
        <taxon>rosids</taxon>
        <taxon>fabids</taxon>
        <taxon>Rosales</taxon>
        <taxon>Moraceae</taxon>
        <taxon>Ficeae</taxon>
        <taxon>Ficus</taxon>
    </lineage>
</organism>
<gene>
    <name evidence="8" type="ORF">TIFTF001_014856</name>
</gene>
<evidence type="ECO:0000256" key="3">
    <source>
        <dbReference type="ARBA" id="ARBA00022723"/>
    </source>
</evidence>
<accession>A0AA88DIJ0</accession>